<evidence type="ECO:0000313" key="1">
    <source>
        <dbReference type="EMBL" id="NYE82201.1"/>
    </source>
</evidence>
<evidence type="ECO:0008006" key="3">
    <source>
        <dbReference type="Google" id="ProtNLM"/>
    </source>
</evidence>
<dbReference type="EMBL" id="JACBYR010000001">
    <property type="protein sequence ID" value="NYE82201.1"/>
    <property type="molecule type" value="Genomic_DNA"/>
</dbReference>
<keyword evidence="2" id="KW-1185">Reference proteome</keyword>
<accession>A0A7Y9LN00</accession>
<sequence length="300" mass="34570">MDHRTSEDRIRIFVGCDPNDCDLEQMMVLEYSIKKHASMPVDIEWMRLSKDPGSLWYSDPEHHKGWRTETWATPFSGFRWAVPAACNYQGRAIYMDADMLVLCDMAELWRMPFEPGKVLSGKGRKTSWRFCVSVWDNAAAKGHLPEINDLRNDPGAHQRLMRHFQDHAELIQPMHTDYNNVDGEKKPVDAIRILHYSDMGTQFSHSYALPRLAAQGQEHWFDGAILPHPRSDLKALFDQYYDEALRAGYNLALYKADEPFGRMIKASQRGYQGNKRTRKPSFWARLGFGRKTTGSPVDAS</sequence>
<dbReference type="Proteomes" id="UP000542125">
    <property type="component" value="Unassembled WGS sequence"/>
</dbReference>
<evidence type="ECO:0000313" key="2">
    <source>
        <dbReference type="Proteomes" id="UP000542125"/>
    </source>
</evidence>
<dbReference type="InterPro" id="IPR029044">
    <property type="entry name" value="Nucleotide-diphossugar_trans"/>
</dbReference>
<comment type="caution">
    <text evidence="1">The sequence shown here is derived from an EMBL/GenBank/DDBJ whole genome shotgun (WGS) entry which is preliminary data.</text>
</comment>
<dbReference type="AlphaFoldDB" id="A0A7Y9LN00"/>
<proteinExistence type="predicted"/>
<dbReference type="RefSeq" id="WP_179584819.1">
    <property type="nucleotide sequence ID" value="NZ_JACBYR010000001.1"/>
</dbReference>
<gene>
    <name evidence="1" type="ORF">FHW18_001472</name>
</gene>
<reference evidence="1 2" key="1">
    <citation type="submission" date="2020-07" db="EMBL/GenBank/DDBJ databases">
        <title>Genomic Encyclopedia of Type Strains, Phase IV (KMG-V): Genome sequencing to study the core and pangenomes of soil and plant-associated prokaryotes.</title>
        <authorList>
            <person name="Whitman W."/>
        </authorList>
    </citation>
    <scope>NUCLEOTIDE SEQUENCE [LARGE SCALE GENOMIC DNA]</scope>
    <source>
        <strain evidence="1 2">SAS40</strain>
    </source>
</reference>
<dbReference type="SUPFAM" id="SSF53448">
    <property type="entry name" value="Nucleotide-diphospho-sugar transferases"/>
    <property type="match status" value="1"/>
</dbReference>
<protein>
    <recommendedName>
        <fullName evidence="3">Glycosyl transferase</fullName>
    </recommendedName>
</protein>
<name>A0A7Y9LN00_9BURK</name>
<dbReference type="Gene3D" id="3.90.550.10">
    <property type="entry name" value="Spore Coat Polysaccharide Biosynthesis Protein SpsA, Chain A"/>
    <property type="match status" value="1"/>
</dbReference>
<organism evidence="1 2">
    <name type="scientific">Pigmentiphaga litoralis</name>
    <dbReference type="NCBI Taxonomy" id="516702"/>
    <lineage>
        <taxon>Bacteria</taxon>
        <taxon>Pseudomonadati</taxon>
        <taxon>Pseudomonadota</taxon>
        <taxon>Betaproteobacteria</taxon>
        <taxon>Burkholderiales</taxon>
        <taxon>Alcaligenaceae</taxon>
        <taxon>Pigmentiphaga</taxon>
    </lineage>
</organism>